<dbReference type="InterPro" id="IPR036165">
    <property type="entry name" value="YefM-like_sf"/>
</dbReference>
<evidence type="ECO:0000256" key="1">
    <source>
        <dbReference type="ARBA" id="ARBA00009981"/>
    </source>
</evidence>
<reference evidence="2" key="1">
    <citation type="submission" date="2020-05" db="EMBL/GenBank/DDBJ databases">
        <authorList>
            <person name="Chiriac C."/>
            <person name="Salcher M."/>
            <person name="Ghai R."/>
            <person name="Kavagutti S V."/>
        </authorList>
    </citation>
    <scope>NUCLEOTIDE SEQUENCE</scope>
</reference>
<dbReference type="SUPFAM" id="SSF143120">
    <property type="entry name" value="YefM-like"/>
    <property type="match status" value="1"/>
</dbReference>
<dbReference type="PANTHER" id="PTHR35377">
    <property type="entry name" value="ANTITOXIN VAPB49-RELATED-RELATED"/>
    <property type="match status" value="1"/>
</dbReference>
<dbReference type="Pfam" id="PF02604">
    <property type="entry name" value="PhdYeFM_antitox"/>
    <property type="match status" value="1"/>
</dbReference>
<dbReference type="InterPro" id="IPR051416">
    <property type="entry name" value="phD-YefM_TA_antitoxins"/>
</dbReference>
<proteinExistence type="inferred from homology"/>
<sequence length="91" mass="10007">MATVRSEVGIRELKNGLSGYIDRVRDGEEVIVTDRGRPVARLSALDAPDDRLAELVAAGVVRPPSSPQRYLPKRRIKAKGSVSDLVAEQRR</sequence>
<dbReference type="NCBIfam" id="TIGR01552">
    <property type="entry name" value="phd_fam"/>
    <property type="match status" value="1"/>
</dbReference>
<dbReference type="PANTHER" id="PTHR35377:SF5">
    <property type="entry name" value="ANTITOXIN VAPB46"/>
    <property type="match status" value="1"/>
</dbReference>
<name>A0A6J6GAW4_9ZZZZ</name>
<dbReference type="AlphaFoldDB" id="A0A6J6GAW4"/>
<protein>
    <submittedName>
        <fullName evidence="2">Unannotated protein</fullName>
    </submittedName>
</protein>
<dbReference type="Gene3D" id="3.40.1620.10">
    <property type="entry name" value="YefM-like domain"/>
    <property type="match status" value="1"/>
</dbReference>
<gene>
    <name evidence="2" type="ORF">UFOPK1493_04023</name>
</gene>
<comment type="similarity">
    <text evidence="1">Belongs to the phD/YefM antitoxin family.</text>
</comment>
<evidence type="ECO:0000313" key="2">
    <source>
        <dbReference type="EMBL" id="CAB4596285.1"/>
    </source>
</evidence>
<dbReference type="EMBL" id="CAEZSR010000274">
    <property type="protein sequence ID" value="CAB4596285.1"/>
    <property type="molecule type" value="Genomic_DNA"/>
</dbReference>
<accession>A0A6J6GAW4</accession>
<organism evidence="2">
    <name type="scientific">freshwater metagenome</name>
    <dbReference type="NCBI Taxonomy" id="449393"/>
    <lineage>
        <taxon>unclassified sequences</taxon>
        <taxon>metagenomes</taxon>
        <taxon>ecological metagenomes</taxon>
    </lineage>
</organism>
<dbReference type="GO" id="GO:0097351">
    <property type="term" value="F:toxin sequestering activity"/>
    <property type="evidence" value="ECO:0007669"/>
    <property type="project" value="TreeGrafter"/>
</dbReference>
<dbReference type="InterPro" id="IPR006442">
    <property type="entry name" value="Antitoxin_Phd/YefM"/>
</dbReference>